<evidence type="ECO:0000313" key="4">
    <source>
        <dbReference type="EMBL" id="KAF2679161.1"/>
    </source>
</evidence>
<evidence type="ECO:0000256" key="1">
    <source>
        <dbReference type="ARBA" id="ARBA00006207"/>
    </source>
</evidence>
<dbReference type="InterPro" id="IPR036390">
    <property type="entry name" value="WH_DNA-bd_sf"/>
</dbReference>
<dbReference type="GO" id="GO:0005634">
    <property type="term" value="C:nucleus"/>
    <property type="evidence" value="ECO:0007669"/>
    <property type="project" value="TreeGrafter"/>
</dbReference>
<dbReference type="AlphaFoldDB" id="A0A6G1IMI6"/>
<evidence type="ECO:0000313" key="5">
    <source>
        <dbReference type="Proteomes" id="UP000799291"/>
    </source>
</evidence>
<dbReference type="Pfam" id="PF01399">
    <property type="entry name" value="PCI"/>
    <property type="match status" value="1"/>
</dbReference>
<dbReference type="Proteomes" id="UP000799291">
    <property type="component" value="Unassembled WGS sequence"/>
</dbReference>
<dbReference type="PANTHER" id="PTHR10539:SF0">
    <property type="entry name" value="26S PROTEASOME NON-ATPASE REGULATORY SUBUNIT 13"/>
    <property type="match status" value="1"/>
</dbReference>
<dbReference type="SMART" id="SM00088">
    <property type="entry name" value="PINT"/>
    <property type="match status" value="1"/>
</dbReference>
<dbReference type="EMBL" id="MU005606">
    <property type="protein sequence ID" value="KAF2679161.1"/>
    <property type="molecule type" value="Genomic_DNA"/>
</dbReference>
<evidence type="ECO:0000256" key="2">
    <source>
        <dbReference type="ARBA" id="ARBA00022942"/>
    </source>
</evidence>
<protein>
    <recommendedName>
        <fullName evidence="3">PCI domain-containing protein</fullName>
    </recommendedName>
</protein>
<comment type="similarity">
    <text evidence="1">Belongs to the proteasome subunit S11 family.</text>
</comment>
<dbReference type="SUPFAM" id="SSF46785">
    <property type="entry name" value="Winged helix' DNA-binding domain"/>
    <property type="match status" value="1"/>
</dbReference>
<dbReference type="InterPro" id="IPR000717">
    <property type="entry name" value="PCI_dom"/>
</dbReference>
<feature type="domain" description="PCI" evidence="3">
    <location>
        <begin position="177"/>
        <end position="344"/>
    </location>
</feature>
<dbReference type="GO" id="GO:0005198">
    <property type="term" value="F:structural molecule activity"/>
    <property type="evidence" value="ECO:0007669"/>
    <property type="project" value="TreeGrafter"/>
</dbReference>
<organism evidence="4 5">
    <name type="scientific">Lentithecium fluviatile CBS 122367</name>
    <dbReference type="NCBI Taxonomy" id="1168545"/>
    <lineage>
        <taxon>Eukaryota</taxon>
        <taxon>Fungi</taxon>
        <taxon>Dikarya</taxon>
        <taxon>Ascomycota</taxon>
        <taxon>Pezizomycotina</taxon>
        <taxon>Dothideomycetes</taxon>
        <taxon>Pleosporomycetidae</taxon>
        <taxon>Pleosporales</taxon>
        <taxon>Massarineae</taxon>
        <taxon>Lentitheciaceae</taxon>
        <taxon>Lentithecium</taxon>
    </lineage>
</organism>
<proteinExistence type="inferred from homology"/>
<keyword evidence="5" id="KW-1185">Reference proteome</keyword>
<dbReference type="GO" id="GO:0006511">
    <property type="term" value="P:ubiquitin-dependent protein catabolic process"/>
    <property type="evidence" value="ECO:0007669"/>
    <property type="project" value="TreeGrafter"/>
</dbReference>
<dbReference type="PROSITE" id="PS50250">
    <property type="entry name" value="PCI"/>
    <property type="match status" value="1"/>
</dbReference>
<dbReference type="GO" id="GO:0005829">
    <property type="term" value="C:cytosol"/>
    <property type="evidence" value="ECO:0007669"/>
    <property type="project" value="TreeGrafter"/>
</dbReference>
<dbReference type="InterPro" id="IPR035298">
    <property type="entry name" value="PSMD13"/>
</dbReference>
<dbReference type="Pfam" id="PF22037">
    <property type="entry name" value="PSD13_N"/>
    <property type="match status" value="1"/>
</dbReference>
<dbReference type="PANTHER" id="PTHR10539">
    <property type="entry name" value="26S PROTEASOME NON-ATPASE REGULATORY SUBUNIT 13"/>
    <property type="match status" value="1"/>
</dbReference>
<dbReference type="InterPro" id="IPR054179">
    <property type="entry name" value="PSD13_N"/>
</dbReference>
<dbReference type="OrthoDB" id="1093at2759"/>
<dbReference type="GO" id="GO:0008541">
    <property type="term" value="C:proteasome regulatory particle, lid subcomplex"/>
    <property type="evidence" value="ECO:0007669"/>
    <property type="project" value="TreeGrafter"/>
</dbReference>
<accession>A0A6G1IMI6</accession>
<name>A0A6G1IMI6_9PLEO</name>
<reference evidence="4" key="1">
    <citation type="journal article" date="2020" name="Stud. Mycol.">
        <title>101 Dothideomycetes genomes: a test case for predicting lifestyles and emergence of pathogens.</title>
        <authorList>
            <person name="Haridas S."/>
            <person name="Albert R."/>
            <person name="Binder M."/>
            <person name="Bloem J."/>
            <person name="Labutti K."/>
            <person name="Salamov A."/>
            <person name="Andreopoulos B."/>
            <person name="Baker S."/>
            <person name="Barry K."/>
            <person name="Bills G."/>
            <person name="Bluhm B."/>
            <person name="Cannon C."/>
            <person name="Castanera R."/>
            <person name="Culley D."/>
            <person name="Daum C."/>
            <person name="Ezra D."/>
            <person name="Gonzalez J."/>
            <person name="Henrissat B."/>
            <person name="Kuo A."/>
            <person name="Liang C."/>
            <person name="Lipzen A."/>
            <person name="Lutzoni F."/>
            <person name="Magnuson J."/>
            <person name="Mondo S."/>
            <person name="Nolan M."/>
            <person name="Ohm R."/>
            <person name="Pangilinan J."/>
            <person name="Park H.-J."/>
            <person name="Ramirez L."/>
            <person name="Alfaro M."/>
            <person name="Sun H."/>
            <person name="Tritt A."/>
            <person name="Yoshinaga Y."/>
            <person name="Zwiers L.-H."/>
            <person name="Turgeon B."/>
            <person name="Goodwin S."/>
            <person name="Spatafora J."/>
            <person name="Crous P."/>
            <person name="Grigoriev I."/>
        </authorList>
    </citation>
    <scope>NUCLEOTIDE SEQUENCE</scope>
    <source>
        <strain evidence="4">CBS 122367</strain>
    </source>
</reference>
<gene>
    <name evidence="4" type="ORF">K458DRAFT_435384</name>
</gene>
<dbReference type="InterPro" id="IPR040798">
    <property type="entry name" value="Rpn9_C"/>
</dbReference>
<keyword evidence="2" id="KW-0647">Proteasome</keyword>
<dbReference type="Pfam" id="PF18261">
    <property type="entry name" value="Rpn9_C"/>
    <property type="match status" value="1"/>
</dbReference>
<evidence type="ECO:0000259" key="3">
    <source>
        <dbReference type="PROSITE" id="PS50250"/>
    </source>
</evidence>
<sequence>MAMDTDAIPNLLGDLRDQAPEELQEYFIHFEDYWERKLWHELTDKLIEYFKQPESAKQRIPLFETFIKSFANKINQLKLVELGLAAAPQYKNEKERLNFVEDLAKRVNKPASQDAYVYATVASASIQLRARDYDGARKKLDECEQILEGFDSVETAVHASFYEASAEYCKAKREFAAYYKNALLYLACIDVAELDLRDRQSRAYDLSIAALVSDSIYNFGELLLHPILDTLANGPHAWLRDLLFAFNRGDLGAYDLLVGNISKVPLLQEHQKFLYQKISLSALTETVFRRPPHDRAMTFQTIANETGVLPKDIEHLIMKALSLGLLRGTIDQVAEIARINWVQPKVLDMKQIESMRTRLREWDASVNQLGNWIEGVGKDVWAA</sequence>